<organism evidence="1 2">
    <name type="scientific">Pseudomonas amygdali pv. morsprunorum</name>
    <dbReference type="NCBI Taxonomy" id="129138"/>
    <lineage>
        <taxon>Bacteria</taxon>
        <taxon>Pseudomonadati</taxon>
        <taxon>Pseudomonadota</taxon>
        <taxon>Gammaproteobacteria</taxon>
        <taxon>Pseudomonadales</taxon>
        <taxon>Pseudomonadaceae</taxon>
        <taxon>Pseudomonas</taxon>
        <taxon>Pseudomonas amygdali</taxon>
    </lineage>
</organism>
<dbReference type="EMBL" id="RBNS01000020">
    <property type="protein sequence ID" value="RML58044.1"/>
    <property type="molecule type" value="Genomic_DNA"/>
</dbReference>
<dbReference type="Proteomes" id="UP000277952">
    <property type="component" value="Unassembled WGS sequence"/>
</dbReference>
<proteinExistence type="predicted"/>
<dbReference type="AlphaFoldDB" id="A0A3M2X2R0"/>
<reference evidence="1 2" key="1">
    <citation type="submission" date="2018-08" db="EMBL/GenBank/DDBJ databases">
        <title>Recombination of ecologically and evolutionarily significant loci maintains genetic cohesion in the Pseudomonas syringae species complex.</title>
        <authorList>
            <person name="Dillon M."/>
            <person name="Thakur S."/>
            <person name="Almeida R.N.D."/>
            <person name="Weir B.S."/>
            <person name="Guttman D.S."/>
        </authorList>
    </citation>
    <scope>NUCLEOTIDE SEQUENCE [LARGE SCALE GENOMIC DNA]</scope>
    <source>
        <strain evidence="1 2">19322</strain>
    </source>
</reference>
<sequence length="524" mass="57342">MAASRLMTGTHTTYQGMMMDIKKQVLLALFATSMATAASAQQHDYGEGMPPFTPSLLLENKDGRFDHWNGIGRMESRGNRMCTAVLIDPRTNPQVDSPDVPAYILSSGHCAYTQSGQLGVDLEIEGQVEFNYFKDLSRNRKSYALKRIKWSSLRGTDLALLELDTTLSSLLKDGIKPMALAQDMPDIGMDILSVSAPMTATGYTLRVSACKLESVVNIVEHPYSWNANQSNRCEDVLPGSSGSPLVDRYTNRIIGIMGTTTRGATEQSRCFTDSPCEVNDGQASWHADTNYASPVDALPACFVDGVFDIARPACTLQSAAQLTLANPDYRKHYIRLERDKNGDVIAPRWNMAFTVNTSMFKFKATRNPAECRDPDGYKSSRDARTAHINAVIGTEPGIYSLCIAGHNGNQGSAPGVRENAFIHTVELVEASETPAPDVAIERLENGKHQVVFTPRLPDRASHAYKFGAPELTDCDAAEGYKTVYYNFNISPKLLPVKLCTLVKDAAGHPSEPRTDVLLEPESAG</sequence>
<evidence type="ECO:0000313" key="2">
    <source>
        <dbReference type="Proteomes" id="UP000277952"/>
    </source>
</evidence>
<accession>A0A3M2X2R0</accession>
<dbReference type="InterPro" id="IPR043504">
    <property type="entry name" value="Peptidase_S1_PA_chymotrypsin"/>
</dbReference>
<comment type="caution">
    <text evidence="1">The sequence shown here is derived from an EMBL/GenBank/DDBJ whole genome shotgun (WGS) entry which is preliminary data.</text>
</comment>
<dbReference type="Pfam" id="PF13365">
    <property type="entry name" value="Trypsin_2"/>
    <property type="match status" value="1"/>
</dbReference>
<protein>
    <submittedName>
        <fullName evidence="1">Trypsin domain protein</fullName>
    </submittedName>
</protein>
<dbReference type="Gene3D" id="2.40.10.10">
    <property type="entry name" value="Trypsin-like serine proteases"/>
    <property type="match status" value="2"/>
</dbReference>
<gene>
    <name evidence="1" type="ORF">ALQ94_05399</name>
</gene>
<dbReference type="InterPro" id="IPR009003">
    <property type="entry name" value="Peptidase_S1_PA"/>
</dbReference>
<dbReference type="SUPFAM" id="SSF50494">
    <property type="entry name" value="Trypsin-like serine proteases"/>
    <property type="match status" value="1"/>
</dbReference>
<evidence type="ECO:0000313" key="1">
    <source>
        <dbReference type="EMBL" id="RML58044.1"/>
    </source>
</evidence>
<name>A0A3M2X2R0_PSEA0</name>